<organism evidence="3 4">
    <name type="scientific">Pinctada imbricata</name>
    <name type="common">Atlantic pearl-oyster</name>
    <name type="synonym">Pinctada martensii</name>
    <dbReference type="NCBI Taxonomy" id="66713"/>
    <lineage>
        <taxon>Eukaryota</taxon>
        <taxon>Metazoa</taxon>
        <taxon>Spiralia</taxon>
        <taxon>Lophotrochozoa</taxon>
        <taxon>Mollusca</taxon>
        <taxon>Bivalvia</taxon>
        <taxon>Autobranchia</taxon>
        <taxon>Pteriomorphia</taxon>
        <taxon>Pterioida</taxon>
        <taxon>Pterioidea</taxon>
        <taxon>Pteriidae</taxon>
        <taxon>Pinctada</taxon>
    </lineage>
</organism>
<evidence type="ECO:0000259" key="2">
    <source>
        <dbReference type="Pfam" id="PF00024"/>
    </source>
</evidence>
<gene>
    <name evidence="3" type="ORF">FSP39_002750</name>
</gene>
<name>A0AA88Y9R2_PINIB</name>
<dbReference type="EMBL" id="VSWD01000005">
    <property type="protein sequence ID" value="KAK3101332.1"/>
    <property type="molecule type" value="Genomic_DNA"/>
</dbReference>
<sequence length="110" mass="12714">MLITAMSISAMTISVAMAGGFNDKIFEGNNLDSMVFGQQLINAIITKENDISFMECIQQCVNYKRCKSVNYLRSFLQCELNYEEELSEEIFFISNSNVIFSRIKEWKKVR</sequence>
<feature type="domain" description="Apple" evidence="2">
    <location>
        <begin position="45"/>
        <end position="88"/>
    </location>
</feature>
<evidence type="ECO:0000313" key="3">
    <source>
        <dbReference type="EMBL" id="KAK3101332.1"/>
    </source>
</evidence>
<proteinExistence type="predicted"/>
<feature type="signal peptide" evidence="1">
    <location>
        <begin position="1"/>
        <end position="18"/>
    </location>
</feature>
<feature type="chain" id="PRO_5041646532" description="Apple domain-containing protein" evidence="1">
    <location>
        <begin position="19"/>
        <end position="110"/>
    </location>
</feature>
<dbReference type="AlphaFoldDB" id="A0AA88Y9R2"/>
<dbReference type="Pfam" id="PF00024">
    <property type="entry name" value="PAN_1"/>
    <property type="match status" value="1"/>
</dbReference>
<dbReference type="InterPro" id="IPR003609">
    <property type="entry name" value="Pan_app"/>
</dbReference>
<keyword evidence="4" id="KW-1185">Reference proteome</keyword>
<evidence type="ECO:0000256" key="1">
    <source>
        <dbReference type="SAM" id="SignalP"/>
    </source>
</evidence>
<reference evidence="3" key="1">
    <citation type="submission" date="2019-08" db="EMBL/GenBank/DDBJ databases">
        <title>The improved chromosome-level genome for the pearl oyster Pinctada fucata martensii using PacBio sequencing and Hi-C.</title>
        <authorList>
            <person name="Zheng Z."/>
        </authorList>
    </citation>
    <scope>NUCLEOTIDE SEQUENCE</scope>
    <source>
        <strain evidence="3">ZZ-2019</strain>
        <tissue evidence="3">Adductor muscle</tissue>
    </source>
</reference>
<accession>A0AA88Y9R2</accession>
<dbReference type="Proteomes" id="UP001186944">
    <property type="component" value="Unassembled WGS sequence"/>
</dbReference>
<dbReference type="Gene3D" id="3.50.4.10">
    <property type="entry name" value="Hepatocyte Growth Factor"/>
    <property type="match status" value="1"/>
</dbReference>
<dbReference type="SUPFAM" id="SSF57414">
    <property type="entry name" value="Hairpin loop containing domain-like"/>
    <property type="match status" value="1"/>
</dbReference>
<keyword evidence="1" id="KW-0732">Signal</keyword>
<evidence type="ECO:0000313" key="4">
    <source>
        <dbReference type="Proteomes" id="UP001186944"/>
    </source>
</evidence>
<protein>
    <recommendedName>
        <fullName evidence="2">Apple domain-containing protein</fullName>
    </recommendedName>
</protein>
<comment type="caution">
    <text evidence="3">The sequence shown here is derived from an EMBL/GenBank/DDBJ whole genome shotgun (WGS) entry which is preliminary data.</text>
</comment>